<accession>A0ACA9MCQ9</accession>
<dbReference type="EMBL" id="CAJVPW010007455">
    <property type="protein sequence ID" value="CAG8581109.1"/>
    <property type="molecule type" value="Genomic_DNA"/>
</dbReference>
<reference evidence="1" key="1">
    <citation type="submission" date="2021-06" db="EMBL/GenBank/DDBJ databases">
        <authorList>
            <person name="Kallberg Y."/>
            <person name="Tangrot J."/>
            <person name="Rosling A."/>
        </authorList>
    </citation>
    <scope>NUCLEOTIDE SEQUENCE</scope>
    <source>
        <strain evidence="1">28 12/20/2015</strain>
    </source>
</reference>
<sequence length="71" mass="8401">CCGVLNSRNRSEDELIFDYESLEMPNQTSYNVEFIDNNNNNEGNDIEEIDLSSDFNYYNESRTNYPNTWDD</sequence>
<evidence type="ECO:0000313" key="2">
    <source>
        <dbReference type="Proteomes" id="UP000789366"/>
    </source>
</evidence>
<gene>
    <name evidence="1" type="ORF">SPELUC_LOCUS6370</name>
</gene>
<organism evidence="1 2">
    <name type="scientific">Cetraspora pellucida</name>
    <dbReference type="NCBI Taxonomy" id="1433469"/>
    <lineage>
        <taxon>Eukaryota</taxon>
        <taxon>Fungi</taxon>
        <taxon>Fungi incertae sedis</taxon>
        <taxon>Mucoromycota</taxon>
        <taxon>Glomeromycotina</taxon>
        <taxon>Glomeromycetes</taxon>
        <taxon>Diversisporales</taxon>
        <taxon>Gigasporaceae</taxon>
        <taxon>Cetraspora</taxon>
    </lineage>
</organism>
<proteinExistence type="predicted"/>
<feature type="non-terminal residue" evidence="1">
    <location>
        <position position="1"/>
    </location>
</feature>
<evidence type="ECO:0000313" key="1">
    <source>
        <dbReference type="EMBL" id="CAG8581109.1"/>
    </source>
</evidence>
<comment type="caution">
    <text evidence="1">The sequence shown here is derived from an EMBL/GenBank/DDBJ whole genome shotgun (WGS) entry which is preliminary data.</text>
</comment>
<dbReference type="Proteomes" id="UP000789366">
    <property type="component" value="Unassembled WGS sequence"/>
</dbReference>
<name>A0ACA9MCQ9_9GLOM</name>
<keyword evidence="2" id="KW-1185">Reference proteome</keyword>
<protein>
    <submittedName>
        <fullName evidence="1">3421_t:CDS:1</fullName>
    </submittedName>
</protein>